<keyword evidence="2" id="KW-1133">Transmembrane helix</keyword>
<dbReference type="Pfam" id="PF14584">
    <property type="entry name" value="DUF4446"/>
    <property type="match status" value="1"/>
</dbReference>
<evidence type="ECO:0000256" key="2">
    <source>
        <dbReference type="SAM" id="Phobius"/>
    </source>
</evidence>
<dbReference type="Proteomes" id="UP000036756">
    <property type="component" value="Unassembled WGS sequence"/>
</dbReference>
<comment type="caution">
    <text evidence="3">The sequence shown here is derived from an EMBL/GenBank/DDBJ whole genome shotgun (WGS) entry which is preliminary data.</text>
</comment>
<dbReference type="OrthoDB" id="5244042at2"/>
<gene>
    <name evidence="3" type="ORF">CLCY_3c00250</name>
</gene>
<accession>A0A0J8DBU0</accession>
<dbReference type="AlphaFoldDB" id="A0A0J8DBU0"/>
<dbReference type="RefSeq" id="WP_082141743.1">
    <property type="nucleotide sequence ID" value="NZ_LFVU01000026.1"/>
</dbReference>
<keyword evidence="2" id="KW-0812">Transmembrane</keyword>
<evidence type="ECO:0008006" key="5">
    <source>
        <dbReference type="Google" id="ProtNLM"/>
    </source>
</evidence>
<dbReference type="EMBL" id="LFVU01000026">
    <property type="protein sequence ID" value="KMT21758.1"/>
    <property type="molecule type" value="Genomic_DNA"/>
</dbReference>
<protein>
    <recommendedName>
        <fullName evidence="5">DUF4446 domain-containing protein</fullName>
    </recommendedName>
</protein>
<proteinExistence type="predicted"/>
<organism evidence="3 4">
    <name type="scientific">Clostridium cylindrosporum DSM 605</name>
    <dbReference type="NCBI Taxonomy" id="1121307"/>
    <lineage>
        <taxon>Bacteria</taxon>
        <taxon>Bacillati</taxon>
        <taxon>Bacillota</taxon>
        <taxon>Clostridia</taxon>
        <taxon>Eubacteriales</taxon>
        <taxon>Clostridiaceae</taxon>
        <taxon>Clostridium</taxon>
    </lineage>
</organism>
<keyword evidence="4" id="KW-1185">Reference proteome</keyword>
<sequence length="239" mass="27872">MEMILETISEYNTLIIIAILALILVLIVIQIVNKVHLNKLDKKYRKLFRNSKSETIEDMIIDYGSRVEKILEYTRNVHKAYKGIDERISGCTQKVGMIRYKAFDDIGSDLSYSIALLDESDSGVVITGIYGRNDSTTFAKPIDNGISKYDLSDEEKEAIDRAQKAYKDNNKYRMDTLEEISDLKEYRPLNNESDEDEDDYEGDYSDDENYQDEYSDEDYDDYDETAYDEDDEEYINKKN</sequence>
<evidence type="ECO:0000256" key="1">
    <source>
        <dbReference type="SAM" id="MobiDB-lite"/>
    </source>
</evidence>
<name>A0A0J8DBU0_CLOCY</name>
<dbReference type="InterPro" id="IPR027981">
    <property type="entry name" value="DUF4446"/>
</dbReference>
<evidence type="ECO:0000313" key="3">
    <source>
        <dbReference type="EMBL" id="KMT21758.1"/>
    </source>
</evidence>
<feature type="region of interest" description="Disordered" evidence="1">
    <location>
        <begin position="183"/>
        <end position="239"/>
    </location>
</feature>
<feature type="compositionally biased region" description="Acidic residues" evidence="1">
    <location>
        <begin position="192"/>
        <end position="233"/>
    </location>
</feature>
<reference evidence="3 4" key="1">
    <citation type="submission" date="2015-06" db="EMBL/GenBank/DDBJ databases">
        <title>Draft genome sequence of the purine-degrading Clostridium cylindrosporum HC-1 (DSM 605).</title>
        <authorList>
            <person name="Poehlein A."/>
            <person name="Schiel-Bengelsdorf B."/>
            <person name="Bengelsdorf F."/>
            <person name="Daniel R."/>
            <person name="Duerre P."/>
        </authorList>
    </citation>
    <scope>NUCLEOTIDE SEQUENCE [LARGE SCALE GENOMIC DNA]</scope>
    <source>
        <strain evidence="3 4">DSM 605</strain>
    </source>
</reference>
<dbReference type="STRING" id="1121307.CLCY_3c00250"/>
<keyword evidence="2" id="KW-0472">Membrane</keyword>
<dbReference type="PATRIC" id="fig|1121307.3.peg.1379"/>
<evidence type="ECO:0000313" key="4">
    <source>
        <dbReference type="Proteomes" id="UP000036756"/>
    </source>
</evidence>
<feature type="transmembrane region" description="Helical" evidence="2">
    <location>
        <begin position="12"/>
        <end position="33"/>
    </location>
</feature>